<accession>A0A3M7L9T0</accession>
<reference evidence="1 2" key="1">
    <citation type="submission" date="2018-08" db="EMBL/GenBank/DDBJ databases">
        <title>Chryseobacterium nematophagum: a novel matrix digesting pathogen of nematodes.</title>
        <authorList>
            <person name="Page A."/>
            <person name="Roberts M."/>
            <person name="Felix M.-A."/>
            <person name="Weir W."/>
        </authorList>
    </citation>
    <scope>NUCLEOTIDE SEQUENCE [LARGE SCALE GENOMIC DNA]</scope>
    <source>
        <strain evidence="1 2">JUb275</strain>
    </source>
</reference>
<sequence>MHVIQNLPDIVKRDILYPKLNDKALGAVEREKVTKRLISMLQIKFDFRPKESEADELSPQEMAMAEFGSFLRQYSLTGEEVLEAYRMGIKKQLCDVKGEIIQIYPNLSIIQAGEVLNAYMDYRRENKQHTDGVEKLKALVYPPKEISAEEIKAVRKRNKETFLRALEENKPCEHSFLYFNEVIKRGGLKSFLANKEAVKIAIYNKMRDILEKEKIKQKSAYFNSFEISHLSHYFTHQLDELPVAVKFAFEKLQTMAMIQVKNELTYNWFRKQIIKKTKMKILELKIDQEVIINTKKYLYKGIQKERIKGIGAAEKVVFEDAETQEEKLFELSVLSKKLKEKDGIIEFK</sequence>
<organism evidence="1 2">
    <name type="scientific">Chryseobacterium nematophagum</name>
    <dbReference type="NCBI Taxonomy" id="2305228"/>
    <lineage>
        <taxon>Bacteria</taxon>
        <taxon>Pseudomonadati</taxon>
        <taxon>Bacteroidota</taxon>
        <taxon>Flavobacteriia</taxon>
        <taxon>Flavobacteriales</taxon>
        <taxon>Weeksellaceae</taxon>
        <taxon>Chryseobacterium group</taxon>
        <taxon>Chryseobacterium</taxon>
    </lineage>
</organism>
<keyword evidence="2" id="KW-1185">Reference proteome</keyword>
<gene>
    <name evidence="1" type="ORF">D1632_15550</name>
</gene>
<dbReference type="AlphaFoldDB" id="A0A3M7L9T0"/>
<name>A0A3M7L9T0_9FLAO</name>
<protein>
    <submittedName>
        <fullName evidence="1">Uncharacterized protein</fullName>
    </submittedName>
</protein>
<dbReference type="EMBL" id="QWIV01000014">
    <property type="protein sequence ID" value="RMZ58979.1"/>
    <property type="molecule type" value="Genomic_DNA"/>
</dbReference>
<evidence type="ECO:0000313" key="2">
    <source>
        <dbReference type="Proteomes" id="UP000267524"/>
    </source>
</evidence>
<evidence type="ECO:0000313" key="1">
    <source>
        <dbReference type="EMBL" id="RMZ58979.1"/>
    </source>
</evidence>
<proteinExistence type="predicted"/>
<dbReference type="Proteomes" id="UP000267524">
    <property type="component" value="Unassembled WGS sequence"/>
</dbReference>
<comment type="caution">
    <text evidence="1">The sequence shown here is derived from an EMBL/GenBank/DDBJ whole genome shotgun (WGS) entry which is preliminary data.</text>
</comment>